<keyword evidence="6 14" id="KW-0812">Transmembrane</keyword>
<evidence type="ECO:0000256" key="9">
    <source>
        <dbReference type="ARBA" id="ARBA00022946"/>
    </source>
</evidence>
<dbReference type="GO" id="GO:0036444">
    <property type="term" value="P:calcium import into the mitochondrion"/>
    <property type="evidence" value="ECO:0007669"/>
    <property type="project" value="UniProtKB-UniRule"/>
</dbReference>
<dbReference type="AlphaFoldDB" id="A0AAD4JRP1"/>
<evidence type="ECO:0000256" key="11">
    <source>
        <dbReference type="ARBA" id="ARBA00023065"/>
    </source>
</evidence>
<keyword evidence="4 14" id="KW-0813">Transport</keyword>
<keyword evidence="9 14" id="KW-0809">Transit peptide</keyword>
<evidence type="ECO:0000256" key="12">
    <source>
        <dbReference type="ARBA" id="ARBA00023128"/>
    </source>
</evidence>
<sequence>MIVSRLTTPLNVAIHQLARQSADNKINVIRRVSGVHFRSGALKPKPGEMPFGLLAILCAVVPGLFVGASISKKVANFLEENDLFVPDDDDDDD</sequence>
<proteinExistence type="inferred from homology"/>
<keyword evidence="7 14" id="KW-0999">Mitochondrion inner membrane</keyword>
<dbReference type="PANTHER" id="PTHR33904">
    <property type="entry name" value="ESSENTIAL MCU REGULATOR, MITOCHONDRIAL"/>
    <property type="match status" value="1"/>
</dbReference>
<evidence type="ECO:0000256" key="1">
    <source>
        <dbReference type="ARBA" id="ARBA00004434"/>
    </source>
</evidence>
<keyword evidence="11 14" id="KW-0406">Ion transport</keyword>
<dbReference type="InterPro" id="IPR018782">
    <property type="entry name" value="MCU_reg"/>
</dbReference>
<keyword evidence="13 14" id="KW-0472">Membrane</keyword>
<keyword evidence="5 14" id="KW-0109">Calcium transport</keyword>
<keyword evidence="8 14" id="KW-0106">Calcium</keyword>
<dbReference type="GO" id="GO:1990246">
    <property type="term" value="C:uniplex complex"/>
    <property type="evidence" value="ECO:0007669"/>
    <property type="project" value="UniProtKB-UniRule"/>
</dbReference>
<comment type="similarity">
    <text evidence="2 14">Belongs to the SMDT1/EMRE family.</text>
</comment>
<evidence type="ECO:0000256" key="7">
    <source>
        <dbReference type="ARBA" id="ARBA00022792"/>
    </source>
</evidence>
<evidence type="ECO:0000313" key="15">
    <source>
        <dbReference type="EMBL" id="KAH8355001.1"/>
    </source>
</evidence>
<dbReference type="Proteomes" id="UP001200034">
    <property type="component" value="Unassembled WGS sequence"/>
</dbReference>
<name>A0AAD4JRP1_9MUSC</name>
<evidence type="ECO:0000256" key="8">
    <source>
        <dbReference type="ARBA" id="ARBA00022837"/>
    </source>
</evidence>
<dbReference type="PANTHER" id="PTHR33904:SF1">
    <property type="entry name" value="ESSENTIAL MCU REGULATOR, MITOCHONDRIAL"/>
    <property type="match status" value="1"/>
</dbReference>
<keyword evidence="12 14" id="KW-0496">Mitochondrion</keyword>
<reference evidence="15" key="1">
    <citation type="journal article" date="2021" name="Mol. Ecol. Resour.">
        <title>Phylogenomic analyses of the genus Drosophila reveals genomic signals of climate adaptation.</title>
        <authorList>
            <person name="Li F."/>
            <person name="Rane R.V."/>
            <person name="Luria V."/>
            <person name="Xiong Z."/>
            <person name="Chen J."/>
            <person name="Li Z."/>
            <person name="Catullo R.A."/>
            <person name="Griffin P.C."/>
            <person name="Schiffer M."/>
            <person name="Pearce S."/>
            <person name="Lee S.F."/>
            <person name="McElroy K."/>
            <person name="Stocker A."/>
            <person name="Shirriffs J."/>
            <person name="Cockerell F."/>
            <person name="Coppin C."/>
            <person name="Sgro C.M."/>
            <person name="Karger A."/>
            <person name="Cain J.W."/>
            <person name="Weber J.A."/>
            <person name="Santpere G."/>
            <person name="Kirschner M.W."/>
            <person name="Hoffmann A.A."/>
            <person name="Oakeshott J.G."/>
            <person name="Zhang G."/>
        </authorList>
    </citation>
    <scope>NUCLEOTIDE SEQUENCE</scope>
    <source>
        <strain evidence="15">BGI-SZ-2011g</strain>
    </source>
</reference>
<comment type="function">
    <text evidence="14">Essential regulatory subunit of the mitochondrial calcium uniporter complex (uniplex), a complex that mediates calcium uptake into mitochondria.</text>
</comment>
<evidence type="ECO:0000256" key="13">
    <source>
        <dbReference type="ARBA" id="ARBA00023136"/>
    </source>
</evidence>
<evidence type="ECO:0000256" key="14">
    <source>
        <dbReference type="RuleBase" id="RU369077"/>
    </source>
</evidence>
<evidence type="ECO:0000256" key="6">
    <source>
        <dbReference type="ARBA" id="ARBA00022692"/>
    </source>
</evidence>
<evidence type="ECO:0000256" key="10">
    <source>
        <dbReference type="ARBA" id="ARBA00022989"/>
    </source>
</evidence>
<dbReference type="Pfam" id="PF10161">
    <property type="entry name" value="DDDD"/>
    <property type="match status" value="1"/>
</dbReference>
<evidence type="ECO:0000256" key="2">
    <source>
        <dbReference type="ARBA" id="ARBA00008958"/>
    </source>
</evidence>
<keyword evidence="16" id="KW-1185">Reference proteome</keyword>
<dbReference type="EMBL" id="JAJJHW010003889">
    <property type="protein sequence ID" value="KAH8355001.1"/>
    <property type="molecule type" value="Genomic_DNA"/>
</dbReference>
<dbReference type="GO" id="GO:0051560">
    <property type="term" value="P:mitochondrial calcium ion homeostasis"/>
    <property type="evidence" value="ECO:0007669"/>
    <property type="project" value="UniProtKB-UniRule"/>
</dbReference>
<keyword evidence="10 14" id="KW-1133">Transmembrane helix</keyword>
<evidence type="ECO:0000313" key="16">
    <source>
        <dbReference type="Proteomes" id="UP001200034"/>
    </source>
</evidence>
<protein>
    <recommendedName>
        <fullName evidence="3 14">Essential MCU regulator, mitochondrial</fullName>
    </recommendedName>
    <alternativeName>
        <fullName evidence="14">Single-pass membrane protein with aspartate-rich tail 1, mitochondrial</fullName>
    </alternativeName>
</protein>
<comment type="subunit">
    <text evidence="14">Component of the uniplex complex. Interacts (via the transmembrane region) with MCU (via the first transmembrane region); the interaction is direct.</text>
</comment>
<feature type="transmembrane region" description="Helical" evidence="14">
    <location>
        <begin position="51"/>
        <end position="70"/>
    </location>
</feature>
<accession>A0AAD4JRP1</accession>
<evidence type="ECO:0000256" key="5">
    <source>
        <dbReference type="ARBA" id="ARBA00022568"/>
    </source>
</evidence>
<comment type="caution">
    <text evidence="15">The sequence shown here is derived from an EMBL/GenBank/DDBJ whole genome shotgun (WGS) entry which is preliminary data.</text>
</comment>
<comment type="subcellular location">
    <subcellularLocation>
        <location evidence="1 14">Mitochondrion inner membrane</location>
        <topology evidence="1 14">Single-pass membrane protein</topology>
    </subcellularLocation>
</comment>
<gene>
    <name evidence="15" type="ORF">KR093_003752</name>
</gene>
<evidence type="ECO:0000256" key="3">
    <source>
        <dbReference type="ARBA" id="ARBA00022180"/>
    </source>
</evidence>
<organism evidence="15 16">
    <name type="scientific">Drosophila rubida</name>
    <dbReference type="NCBI Taxonomy" id="30044"/>
    <lineage>
        <taxon>Eukaryota</taxon>
        <taxon>Metazoa</taxon>
        <taxon>Ecdysozoa</taxon>
        <taxon>Arthropoda</taxon>
        <taxon>Hexapoda</taxon>
        <taxon>Insecta</taxon>
        <taxon>Pterygota</taxon>
        <taxon>Neoptera</taxon>
        <taxon>Endopterygota</taxon>
        <taxon>Diptera</taxon>
        <taxon>Brachycera</taxon>
        <taxon>Muscomorpha</taxon>
        <taxon>Ephydroidea</taxon>
        <taxon>Drosophilidae</taxon>
        <taxon>Drosophila</taxon>
    </lineage>
</organism>
<evidence type="ECO:0000256" key="4">
    <source>
        <dbReference type="ARBA" id="ARBA00022448"/>
    </source>
</evidence>